<keyword evidence="10" id="KW-0547">Nucleotide-binding</keyword>
<dbReference type="PANTHER" id="PTHR14983:SF1">
    <property type="entry name" value="CILIOGENESIS AND PLANAR POLARITY EFFECTOR 2"/>
    <property type="match status" value="1"/>
</dbReference>
<organism evidence="14 15">
    <name type="scientific">Polyplax serrata</name>
    <name type="common">Common mouse louse</name>
    <dbReference type="NCBI Taxonomy" id="468196"/>
    <lineage>
        <taxon>Eukaryota</taxon>
        <taxon>Metazoa</taxon>
        <taxon>Ecdysozoa</taxon>
        <taxon>Arthropoda</taxon>
        <taxon>Hexapoda</taxon>
        <taxon>Insecta</taxon>
        <taxon>Pterygota</taxon>
        <taxon>Neoptera</taxon>
        <taxon>Paraneoptera</taxon>
        <taxon>Psocodea</taxon>
        <taxon>Troctomorpha</taxon>
        <taxon>Phthiraptera</taxon>
        <taxon>Anoplura</taxon>
        <taxon>Polyplacidae</taxon>
        <taxon>Polyplax</taxon>
    </lineage>
</organism>
<dbReference type="Proteomes" id="UP001359485">
    <property type="component" value="Unassembled WGS sequence"/>
</dbReference>
<dbReference type="InterPro" id="IPR039677">
    <property type="entry name" value="RSG1"/>
</dbReference>
<evidence type="ECO:0000256" key="4">
    <source>
        <dbReference type="ARBA" id="ARBA00022448"/>
    </source>
</evidence>
<evidence type="ECO:0000256" key="12">
    <source>
        <dbReference type="ARBA" id="ARBA00023273"/>
    </source>
</evidence>
<comment type="subcellular location">
    <subcellularLocation>
        <location evidence="1">Cytoplasm</location>
        <location evidence="1">Cytoskeleton</location>
        <location evidence="1">Cilium basal body</location>
    </subcellularLocation>
</comment>
<evidence type="ECO:0000256" key="8">
    <source>
        <dbReference type="ARBA" id="ARBA00022927"/>
    </source>
</evidence>
<comment type="caution">
    <text evidence="14">The sequence shown here is derived from an EMBL/GenBank/DDBJ whole genome shotgun (WGS) entry which is preliminary data.</text>
</comment>
<evidence type="ECO:0000256" key="9">
    <source>
        <dbReference type="ARBA" id="ARBA00023069"/>
    </source>
</evidence>
<protein>
    <recommendedName>
        <fullName evidence="3">Ciliogenesis and planar polarity effector 2</fullName>
    </recommendedName>
    <alternativeName>
        <fullName evidence="13">REM2- and Rab-like small GTPase 1</fullName>
    </alternativeName>
</protein>
<keyword evidence="4" id="KW-0813">Transport</keyword>
<evidence type="ECO:0000256" key="1">
    <source>
        <dbReference type="ARBA" id="ARBA00004120"/>
    </source>
</evidence>
<evidence type="ECO:0000256" key="7">
    <source>
        <dbReference type="ARBA" id="ARBA00022794"/>
    </source>
</evidence>
<sequence length="269" mass="30309">MAGSIRQNELPTSDIPSFRGMSYSPAVSMDWQSTAEGETILQHLYNPQNSGRKFFGLLERPAVPSNVEEVSYKLFVVGSSGVGKTATVARLAGLKCSSTYYETSGIQKTNVYWPVKIWDKIIMFKLQFWDSGKNCIKKYSHILSSCQSQTDALVFVFSFMKKSTLTDLPKTIGAYVKACEDPAVVAIGTRFKSPTQLEVTQYDVKEFEMKMQIPVLKIENKWTPGRNEVHDVAPVLNMICERLWMRDQDYLYKHGMVRDAGSSPKKKGA</sequence>
<name>A0ABR1APG8_POLSC</name>
<keyword evidence="9" id="KW-0969">Cilium</keyword>
<dbReference type="InterPro" id="IPR027417">
    <property type="entry name" value="P-loop_NTPase"/>
</dbReference>
<accession>A0ABR1APG8</accession>
<proteinExistence type="inferred from homology"/>
<keyword evidence="5" id="KW-0268">Exocytosis</keyword>
<evidence type="ECO:0000256" key="6">
    <source>
        <dbReference type="ARBA" id="ARBA00022490"/>
    </source>
</evidence>
<keyword evidence="6" id="KW-0963">Cytoplasm</keyword>
<evidence type="ECO:0000256" key="13">
    <source>
        <dbReference type="ARBA" id="ARBA00030243"/>
    </source>
</evidence>
<keyword evidence="12" id="KW-0966">Cell projection</keyword>
<keyword evidence="15" id="KW-1185">Reference proteome</keyword>
<dbReference type="Pfam" id="PF00071">
    <property type="entry name" value="Ras"/>
    <property type="match status" value="1"/>
</dbReference>
<evidence type="ECO:0000256" key="11">
    <source>
        <dbReference type="ARBA" id="ARBA00023212"/>
    </source>
</evidence>
<keyword evidence="11" id="KW-0206">Cytoskeleton</keyword>
<dbReference type="InterPro" id="IPR001806">
    <property type="entry name" value="Small_GTPase"/>
</dbReference>
<dbReference type="EMBL" id="JAWJWF010000046">
    <property type="protein sequence ID" value="KAK6624383.1"/>
    <property type="molecule type" value="Genomic_DNA"/>
</dbReference>
<evidence type="ECO:0000313" key="14">
    <source>
        <dbReference type="EMBL" id="KAK6624383.1"/>
    </source>
</evidence>
<dbReference type="PROSITE" id="PS51419">
    <property type="entry name" value="RAB"/>
    <property type="match status" value="1"/>
</dbReference>
<evidence type="ECO:0000256" key="2">
    <source>
        <dbReference type="ARBA" id="ARBA00006270"/>
    </source>
</evidence>
<comment type="similarity">
    <text evidence="2">Belongs to the small GTPase superfamily. Rab family.</text>
</comment>
<evidence type="ECO:0000256" key="3">
    <source>
        <dbReference type="ARBA" id="ARBA00021423"/>
    </source>
</evidence>
<evidence type="ECO:0000313" key="15">
    <source>
        <dbReference type="Proteomes" id="UP001359485"/>
    </source>
</evidence>
<dbReference type="PANTHER" id="PTHR14983">
    <property type="entry name" value="CILIOGENESIS AND PLANAR POLARITY EFFECTOR 2"/>
    <property type="match status" value="1"/>
</dbReference>
<gene>
    <name evidence="14" type="ORF">RUM44_011242</name>
</gene>
<keyword evidence="7" id="KW-0970">Cilium biogenesis/degradation</keyword>
<reference evidence="14 15" key="1">
    <citation type="submission" date="2023-09" db="EMBL/GenBank/DDBJ databases">
        <title>Genomes of two closely related lineages of the louse Polyplax serrata with different host specificities.</title>
        <authorList>
            <person name="Martinu J."/>
            <person name="Tarabai H."/>
            <person name="Stefka J."/>
            <person name="Hypsa V."/>
        </authorList>
    </citation>
    <scope>NUCLEOTIDE SEQUENCE [LARGE SCALE GENOMIC DNA]</scope>
    <source>
        <strain evidence="14">98ZLc_SE</strain>
    </source>
</reference>
<dbReference type="SUPFAM" id="SSF52540">
    <property type="entry name" value="P-loop containing nucleoside triphosphate hydrolases"/>
    <property type="match status" value="1"/>
</dbReference>
<dbReference type="Gene3D" id="3.40.50.300">
    <property type="entry name" value="P-loop containing nucleotide triphosphate hydrolases"/>
    <property type="match status" value="1"/>
</dbReference>
<evidence type="ECO:0000256" key="5">
    <source>
        <dbReference type="ARBA" id="ARBA00022483"/>
    </source>
</evidence>
<keyword evidence="8" id="KW-0653">Protein transport</keyword>
<keyword evidence="10" id="KW-0342">GTP-binding</keyword>
<evidence type="ECO:0000256" key="10">
    <source>
        <dbReference type="ARBA" id="ARBA00023134"/>
    </source>
</evidence>